<feature type="chain" id="PRO_5045901834" description="Peptidase S54 rhomboid domain-containing protein" evidence="9">
    <location>
        <begin position="28"/>
        <end position="377"/>
    </location>
</feature>
<feature type="transmembrane region" description="Helical" evidence="8">
    <location>
        <begin position="37"/>
        <end position="55"/>
    </location>
</feature>
<dbReference type="PANTHER" id="PTHR43066:SF1">
    <property type="entry name" value="RHOMBOID PROTEIN 2"/>
    <property type="match status" value="1"/>
</dbReference>
<keyword evidence="3" id="KW-0645">Protease</keyword>
<feature type="transmembrane region" description="Helical" evidence="8">
    <location>
        <begin position="337"/>
        <end position="354"/>
    </location>
</feature>
<name>A0ABP0FG25_CLALP</name>
<dbReference type="InterPro" id="IPR003903">
    <property type="entry name" value="UIM_dom"/>
</dbReference>
<evidence type="ECO:0000256" key="3">
    <source>
        <dbReference type="ARBA" id="ARBA00022670"/>
    </source>
</evidence>
<keyword evidence="4 8" id="KW-0812">Transmembrane</keyword>
<feature type="transmembrane region" description="Helical" evidence="8">
    <location>
        <begin position="117"/>
        <end position="142"/>
    </location>
</feature>
<dbReference type="EMBL" id="CAWYQH010000057">
    <property type="protein sequence ID" value="CAK8678611.1"/>
    <property type="molecule type" value="Genomic_DNA"/>
</dbReference>
<keyword evidence="12" id="KW-1185">Reference proteome</keyword>
<evidence type="ECO:0000256" key="9">
    <source>
        <dbReference type="SAM" id="SignalP"/>
    </source>
</evidence>
<evidence type="ECO:0000256" key="1">
    <source>
        <dbReference type="ARBA" id="ARBA00004141"/>
    </source>
</evidence>
<feature type="signal peptide" evidence="9">
    <location>
        <begin position="1"/>
        <end position="27"/>
    </location>
</feature>
<sequence>MWPSRRRGFQRRSHMGLMLLFIQLCQAGFDRIPPVTLGTIALNVAVYLGMIHQFFKQQIPHPLEICAGVVQVWHHRDYWRIIEATFHHANDWHLYYNMVSFLWKGMWLERKIGSVRFLYMIGVFTVLVNTVMLYLNYFVALILNDPSYINQCALGFSGVVFAVKVVTTHMMPRSTSMIMGFIPVNSRFACWLELLLIQVLIPNASFTGHLAGILVGLAYVQETLRRIVEWPLAAFTRPAYAGPSYTYYSGTTSSTASSAWAADDANVYTGGLDENEQIRRATEESLREQNYPGRILTPLLSRIACKDYCWELSRFVLAAIVAKWEVIFLIACKTTVYFYEVGVVTILLATYAMLDSSFIKETNNSILKMINRAAHFH</sequence>
<accession>A0ABP0FG25</accession>
<evidence type="ECO:0000259" key="10">
    <source>
        <dbReference type="Pfam" id="PF01694"/>
    </source>
</evidence>
<proteinExistence type="inferred from homology"/>
<dbReference type="Proteomes" id="UP001642483">
    <property type="component" value="Unassembled WGS sequence"/>
</dbReference>
<evidence type="ECO:0000256" key="5">
    <source>
        <dbReference type="ARBA" id="ARBA00022801"/>
    </source>
</evidence>
<keyword evidence="7 8" id="KW-0472">Membrane</keyword>
<keyword evidence="6 8" id="KW-1133">Transmembrane helix</keyword>
<feature type="domain" description="Peptidase S54 rhomboid" evidence="10">
    <location>
        <begin position="76"/>
        <end position="220"/>
    </location>
</feature>
<dbReference type="PROSITE" id="PS50330">
    <property type="entry name" value="UIM"/>
    <property type="match status" value="1"/>
</dbReference>
<comment type="subcellular location">
    <subcellularLocation>
        <location evidence="1">Membrane</location>
        <topology evidence="1">Multi-pass membrane protein</topology>
    </subcellularLocation>
</comment>
<keyword evidence="9" id="KW-0732">Signal</keyword>
<dbReference type="SUPFAM" id="SSF144091">
    <property type="entry name" value="Rhomboid-like"/>
    <property type="match status" value="1"/>
</dbReference>
<evidence type="ECO:0000256" key="4">
    <source>
        <dbReference type="ARBA" id="ARBA00022692"/>
    </source>
</evidence>
<protein>
    <recommendedName>
        <fullName evidence="10">Peptidase S54 rhomboid domain-containing protein</fullName>
    </recommendedName>
</protein>
<gene>
    <name evidence="11" type="ORF">CVLEPA_LOCUS8526</name>
</gene>
<evidence type="ECO:0000256" key="8">
    <source>
        <dbReference type="SAM" id="Phobius"/>
    </source>
</evidence>
<dbReference type="Pfam" id="PF01694">
    <property type="entry name" value="Rhomboid"/>
    <property type="match status" value="1"/>
</dbReference>
<keyword evidence="5" id="KW-0378">Hydrolase</keyword>
<organism evidence="11 12">
    <name type="scientific">Clavelina lepadiformis</name>
    <name type="common">Light-bulb sea squirt</name>
    <name type="synonym">Ascidia lepadiformis</name>
    <dbReference type="NCBI Taxonomy" id="159417"/>
    <lineage>
        <taxon>Eukaryota</taxon>
        <taxon>Metazoa</taxon>
        <taxon>Chordata</taxon>
        <taxon>Tunicata</taxon>
        <taxon>Ascidiacea</taxon>
        <taxon>Aplousobranchia</taxon>
        <taxon>Clavelinidae</taxon>
        <taxon>Clavelina</taxon>
    </lineage>
</organism>
<dbReference type="Gene3D" id="1.20.1540.10">
    <property type="entry name" value="Rhomboid-like"/>
    <property type="match status" value="1"/>
</dbReference>
<evidence type="ECO:0000256" key="7">
    <source>
        <dbReference type="ARBA" id="ARBA00023136"/>
    </source>
</evidence>
<dbReference type="InterPro" id="IPR022764">
    <property type="entry name" value="Peptidase_S54_rhomboid_dom"/>
</dbReference>
<feature type="transmembrane region" description="Helical" evidence="8">
    <location>
        <begin position="148"/>
        <end position="166"/>
    </location>
</feature>
<reference evidence="11 12" key="1">
    <citation type="submission" date="2024-02" db="EMBL/GenBank/DDBJ databases">
        <authorList>
            <person name="Daric V."/>
            <person name="Darras S."/>
        </authorList>
    </citation>
    <scope>NUCLEOTIDE SEQUENCE [LARGE SCALE GENOMIC DNA]</scope>
</reference>
<evidence type="ECO:0000313" key="12">
    <source>
        <dbReference type="Proteomes" id="UP001642483"/>
    </source>
</evidence>
<evidence type="ECO:0000313" key="11">
    <source>
        <dbReference type="EMBL" id="CAK8678611.1"/>
    </source>
</evidence>
<feature type="transmembrane region" description="Helical" evidence="8">
    <location>
        <begin position="203"/>
        <end position="220"/>
    </location>
</feature>
<comment type="similarity">
    <text evidence="2">Belongs to the peptidase S54 family.</text>
</comment>
<evidence type="ECO:0000256" key="6">
    <source>
        <dbReference type="ARBA" id="ARBA00022989"/>
    </source>
</evidence>
<dbReference type="PANTHER" id="PTHR43066">
    <property type="entry name" value="RHOMBOID-RELATED PROTEIN"/>
    <property type="match status" value="1"/>
</dbReference>
<comment type="caution">
    <text evidence="11">The sequence shown here is derived from an EMBL/GenBank/DDBJ whole genome shotgun (WGS) entry which is preliminary data.</text>
</comment>
<evidence type="ECO:0000256" key="2">
    <source>
        <dbReference type="ARBA" id="ARBA00009045"/>
    </source>
</evidence>
<dbReference type="InterPro" id="IPR035952">
    <property type="entry name" value="Rhomboid-like_sf"/>
</dbReference>